<comment type="caution">
    <text evidence="5">The sequence shown here is derived from an EMBL/GenBank/DDBJ whole genome shotgun (WGS) entry which is preliminary data.</text>
</comment>
<gene>
    <name evidence="5" type="ORF">T230_07440</name>
</gene>
<dbReference type="InterPro" id="IPR029062">
    <property type="entry name" value="Class_I_gatase-like"/>
</dbReference>
<evidence type="ECO:0000256" key="1">
    <source>
        <dbReference type="ARBA" id="ARBA00006534"/>
    </source>
</evidence>
<evidence type="ECO:0000313" key="6">
    <source>
        <dbReference type="Proteomes" id="UP000034982"/>
    </source>
</evidence>
<dbReference type="EMBL" id="AYYE01000939">
    <property type="protein sequence ID" value="ETK08355.1"/>
    <property type="molecule type" value="Genomic_DNA"/>
</dbReference>
<evidence type="ECO:0000256" key="2">
    <source>
        <dbReference type="ARBA" id="ARBA00022670"/>
    </source>
</evidence>
<keyword evidence="4" id="KW-0720">Serine protease</keyword>
<accession>W2CMF7</accession>
<dbReference type="GO" id="GO:0006508">
    <property type="term" value="P:proteolysis"/>
    <property type="evidence" value="ECO:0007669"/>
    <property type="project" value="UniProtKB-KW"/>
</dbReference>
<dbReference type="SUPFAM" id="SSF52317">
    <property type="entry name" value="Class I glutamine amidotransferase-like"/>
    <property type="match status" value="1"/>
</dbReference>
<evidence type="ECO:0008006" key="7">
    <source>
        <dbReference type="Google" id="ProtNLM"/>
    </source>
</evidence>
<dbReference type="CDD" id="cd03129">
    <property type="entry name" value="GAT1_Peptidase_E_like"/>
    <property type="match status" value="1"/>
</dbReference>
<proteinExistence type="inferred from homology"/>
<sequence length="221" mass="25016">MIGVVWLLFLSLTSCSGSRRQELQCESYQTEKYIMKTEKYIMKTEKYIMKRLFLCSSFADVADLLPELVGKERGTVTFIPTAALHEEYNLYVEEGRTALERLGYTVEELEITQATAEVIEQTLERNDCIYVSGGNLFFLMQELRRKGADRAIVRRVEAGALYIGESAGSMIAAPNIAYAQVMDAVATPYTPNFRDFDALGLVDFYTVPHYGCEPFEESAEE</sequence>
<dbReference type="InterPro" id="IPR005320">
    <property type="entry name" value="Peptidase_S51"/>
</dbReference>
<dbReference type="Proteomes" id="UP000034982">
    <property type="component" value="Unassembled WGS sequence"/>
</dbReference>
<dbReference type="AlphaFoldDB" id="W2CMF7"/>
<dbReference type="Pfam" id="PF03575">
    <property type="entry name" value="Peptidase_S51"/>
    <property type="match status" value="1"/>
</dbReference>
<dbReference type="PANTHER" id="PTHR20842">
    <property type="entry name" value="PROTEASE S51 ALPHA-ASPARTYL DIPEPTIDASE"/>
    <property type="match status" value="1"/>
</dbReference>
<evidence type="ECO:0000313" key="5">
    <source>
        <dbReference type="EMBL" id="ETK08355.1"/>
    </source>
</evidence>
<dbReference type="PANTHER" id="PTHR20842:SF0">
    <property type="entry name" value="ALPHA-ASPARTYL DIPEPTIDASE"/>
    <property type="match status" value="1"/>
</dbReference>
<evidence type="ECO:0000256" key="3">
    <source>
        <dbReference type="ARBA" id="ARBA00022801"/>
    </source>
</evidence>
<name>W2CMF7_9BACT</name>
<keyword evidence="2" id="KW-0645">Protease</keyword>
<dbReference type="Gene3D" id="3.40.50.880">
    <property type="match status" value="1"/>
</dbReference>
<keyword evidence="3" id="KW-0378">Hydrolase</keyword>
<dbReference type="GO" id="GO:0008236">
    <property type="term" value="F:serine-type peptidase activity"/>
    <property type="evidence" value="ECO:0007669"/>
    <property type="project" value="UniProtKB-KW"/>
</dbReference>
<evidence type="ECO:0000256" key="4">
    <source>
        <dbReference type="ARBA" id="ARBA00022825"/>
    </source>
</evidence>
<comment type="similarity">
    <text evidence="1">Belongs to the peptidase S51 family.</text>
</comment>
<protein>
    <recommendedName>
        <fullName evidence="7">Peptidase</fullName>
    </recommendedName>
</protein>
<reference evidence="5 6" key="1">
    <citation type="submission" date="2013-11" db="EMBL/GenBank/DDBJ databases">
        <title>Single cell genomics of uncultured Tannerella BU063 (oral taxon 286).</title>
        <authorList>
            <person name="Beall C.J."/>
            <person name="Campbell A.G."/>
            <person name="Griffen A.L."/>
            <person name="Podar M."/>
            <person name="Leys E.J."/>
        </authorList>
    </citation>
    <scope>NUCLEOTIDE SEQUENCE [LARGE SCALE GENOMIC DNA]</scope>
    <source>
        <strain evidence="5">Cell 1/3</strain>
    </source>
</reference>
<feature type="non-terminal residue" evidence="5">
    <location>
        <position position="221"/>
    </location>
</feature>
<organism evidence="5 6">
    <name type="scientific">Tannerella sp. oral taxon BU063 isolate Cell 1/3</name>
    <dbReference type="NCBI Taxonomy" id="1411022"/>
    <lineage>
        <taxon>Bacteria</taxon>
        <taxon>Pseudomonadati</taxon>
        <taxon>Bacteroidota</taxon>
        <taxon>Bacteroidia</taxon>
        <taxon>Bacteroidales</taxon>
        <taxon>Tannerellaceae</taxon>
        <taxon>Tannerella</taxon>
    </lineage>
</organism>